<dbReference type="CDD" id="cd07185">
    <property type="entry name" value="OmpA_C-like"/>
    <property type="match status" value="1"/>
</dbReference>
<keyword evidence="2 4" id="KW-0472">Membrane</keyword>
<evidence type="ECO:0000256" key="1">
    <source>
        <dbReference type="ARBA" id="ARBA00004442"/>
    </source>
</evidence>
<comment type="subcellular location">
    <subcellularLocation>
        <location evidence="1">Cell outer membrane</location>
    </subcellularLocation>
</comment>
<dbReference type="Pfam" id="PF13488">
    <property type="entry name" value="Gly-zipper_Omp"/>
    <property type="match status" value="1"/>
</dbReference>
<reference evidence="7 9" key="2">
    <citation type="submission" date="2017-02" db="EMBL/GenBank/DDBJ databases">
        <title>Trade-off between light-utilization and light-protection in marine flavobacteria.</title>
        <authorList>
            <person name="Kumagai Y."/>
            <person name="Yoshizawa S."/>
            <person name="Kogure K."/>
            <person name="Iwasaki W."/>
        </authorList>
    </citation>
    <scope>NUCLEOTIDE SEQUENCE [LARGE SCALE GENOMIC DNA]</scope>
    <source>
        <strain evidence="7 9">KCTC 23670</strain>
    </source>
</reference>
<accession>A0AAJ1VIF2</accession>
<name>A0AAJ1VIF2_9FLAO</name>
<keyword evidence="5" id="KW-0732">Signal</keyword>
<dbReference type="Pfam" id="PF00691">
    <property type="entry name" value="OmpA"/>
    <property type="match status" value="1"/>
</dbReference>
<dbReference type="PANTHER" id="PTHR30329:SF21">
    <property type="entry name" value="LIPOPROTEIN YIAD-RELATED"/>
    <property type="match status" value="1"/>
</dbReference>
<dbReference type="InterPro" id="IPR006664">
    <property type="entry name" value="OMP_bac"/>
</dbReference>
<keyword evidence="3" id="KW-0998">Cell outer membrane</keyword>
<dbReference type="InterPro" id="IPR006665">
    <property type="entry name" value="OmpA-like"/>
</dbReference>
<dbReference type="EMBL" id="CP019336">
    <property type="protein sequence ID" value="AUC22600.1"/>
    <property type="molecule type" value="Genomic_DNA"/>
</dbReference>
<gene>
    <name evidence="7" type="ORF">BTO15_11100</name>
    <name evidence="8" type="ORF">QWY81_17140</name>
</gene>
<protein>
    <submittedName>
        <fullName evidence="8">OmpA family protein</fullName>
    </submittedName>
</protein>
<reference evidence="8" key="3">
    <citation type="submission" date="2023-06" db="EMBL/GenBank/DDBJ databases">
        <authorList>
            <person name="Lucena T."/>
            <person name="Sun Q."/>
        </authorList>
    </citation>
    <scope>NUCLEOTIDE SEQUENCE</scope>
    <source>
        <strain evidence="8">CECT 8670</strain>
    </source>
</reference>
<reference evidence="8 10" key="1">
    <citation type="journal article" date="2014" name="Int. J. Syst. Evol. Microbiol.">
        <title>Complete genome sequence of Corynebacterium casei LMG S-19264T (=DSM 44701T), isolated from a smear-ripened cheese.</title>
        <authorList>
            <consortium name="US DOE Joint Genome Institute (JGI-PGF)"/>
            <person name="Walter F."/>
            <person name="Albersmeier A."/>
            <person name="Kalinowski J."/>
            <person name="Ruckert C."/>
        </authorList>
    </citation>
    <scope>NUCLEOTIDE SEQUENCE [LARGE SCALE GENOMIC DNA]</scope>
    <source>
        <strain evidence="8 10">CECT 8670</strain>
    </source>
</reference>
<dbReference type="PROSITE" id="PS51123">
    <property type="entry name" value="OMPA_2"/>
    <property type="match status" value="1"/>
</dbReference>
<organism evidence="8 10">
    <name type="scientific">Polaribacter sejongensis</name>
    <dbReference type="NCBI Taxonomy" id="985043"/>
    <lineage>
        <taxon>Bacteria</taxon>
        <taxon>Pseudomonadati</taxon>
        <taxon>Bacteroidota</taxon>
        <taxon>Flavobacteriia</taxon>
        <taxon>Flavobacteriales</taxon>
        <taxon>Flavobacteriaceae</taxon>
    </lineage>
</organism>
<evidence type="ECO:0000313" key="10">
    <source>
        <dbReference type="Proteomes" id="UP001228636"/>
    </source>
</evidence>
<feature type="signal peptide" evidence="5">
    <location>
        <begin position="1"/>
        <end position="23"/>
    </location>
</feature>
<feature type="domain" description="OmpA-like" evidence="6">
    <location>
        <begin position="102"/>
        <end position="219"/>
    </location>
</feature>
<evidence type="ECO:0000256" key="4">
    <source>
        <dbReference type="PROSITE-ProRule" id="PRU00473"/>
    </source>
</evidence>
<evidence type="ECO:0000313" key="8">
    <source>
        <dbReference type="EMBL" id="MDN3621194.1"/>
    </source>
</evidence>
<dbReference type="Gene3D" id="3.30.1330.60">
    <property type="entry name" value="OmpA-like domain"/>
    <property type="match status" value="1"/>
</dbReference>
<dbReference type="RefSeq" id="WP_165730145.1">
    <property type="nucleotide sequence ID" value="NZ_CP019336.1"/>
</dbReference>
<evidence type="ECO:0000259" key="6">
    <source>
        <dbReference type="PROSITE" id="PS51123"/>
    </source>
</evidence>
<evidence type="ECO:0000313" key="7">
    <source>
        <dbReference type="EMBL" id="AUC22600.1"/>
    </source>
</evidence>
<feature type="chain" id="PRO_5042516305" evidence="5">
    <location>
        <begin position="24"/>
        <end position="231"/>
    </location>
</feature>
<dbReference type="Proteomes" id="UP001228636">
    <property type="component" value="Unassembled WGS sequence"/>
</dbReference>
<dbReference type="PANTHER" id="PTHR30329">
    <property type="entry name" value="STATOR ELEMENT OF FLAGELLAR MOTOR COMPLEX"/>
    <property type="match status" value="1"/>
</dbReference>
<dbReference type="GO" id="GO:0009279">
    <property type="term" value="C:cell outer membrane"/>
    <property type="evidence" value="ECO:0007669"/>
    <property type="project" value="UniProtKB-SubCell"/>
</dbReference>
<dbReference type="EMBL" id="JAUFQH010000019">
    <property type="protein sequence ID" value="MDN3621194.1"/>
    <property type="molecule type" value="Genomic_DNA"/>
</dbReference>
<dbReference type="InterPro" id="IPR050330">
    <property type="entry name" value="Bact_OuterMem_StrucFunc"/>
</dbReference>
<dbReference type="Proteomes" id="UP000232721">
    <property type="component" value="Chromosome"/>
</dbReference>
<proteinExistence type="predicted"/>
<dbReference type="AlphaFoldDB" id="A0AAJ1VIF2"/>
<evidence type="ECO:0000256" key="5">
    <source>
        <dbReference type="SAM" id="SignalP"/>
    </source>
</evidence>
<evidence type="ECO:0000256" key="2">
    <source>
        <dbReference type="ARBA" id="ARBA00023136"/>
    </source>
</evidence>
<sequence length="231" mass="24266">MKKSIIYSLSVLFITASMLTSCEAVKNANNTQKGAGIGTAAGAILGAVIGNNVGNGKNSELGAVLGGVIGGVTGGVIGNKMDKQAREIEEAIPGAEVERVGEGIMLTLGENAVRFDTNKATLSASAQANLEKLVPIFNSYENTNIVIYGYTDSTGSVEYNQTLSAKRANSVKEYLTTKGLENARFETKGLGVNDPIATNETAEGRSQNRRVEFAIVANEQMIQEAQKEAGN</sequence>
<dbReference type="PROSITE" id="PS51257">
    <property type="entry name" value="PROKAR_LIPOPROTEIN"/>
    <property type="match status" value="1"/>
</dbReference>
<dbReference type="PRINTS" id="PR01023">
    <property type="entry name" value="NAFLGMOTY"/>
</dbReference>
<dbReference type="PRINTS" id="PR01021">
    <property type="entry name" value="OMPADOMAIN"/>
</dbReference>
<evidence type="ECO:0000256" key="3">
    <source>
        <dbReference type="ARBA" id="ARBA00023237"/>
    </source>
</evidence>
<dbReference type="InterPro" id="IPR039567">
    <property type="entry name" value="Gly-zipper"/>
</dbReference>
<dbReference type="SUPFAM" id="SSF103088">
    <property type="entry name" value="OmpA-like"/>
    <property type="match status" value="1"/>
</dbReference>
<evidence type="ECO:0000313" key="9">
    <source>
        <dbReference type="Proteomes" id="UP000232721"/>
    </source>
</evidence>
<keyword evidence="9" id="KW-1185">Reference proteome</keyword>
<dbReference type="InterPro" id="IPR036737">
    <property type="entry name" value="OmpA-like_sf"/>
</dbReference>